<evidence type="ECO:0000313" key="2">
    <source>
        <dbReference type="EMBL" id="EKX99576.1"/>
    </source>
</evidence>
<dbReference type="STRING" id="1127699.HMPREF9151_01665"/>
<organism evidence="2 3">
    <name type="scientific">Hoylesella saccharolytica F0055</name>
    <dbReference type="NCBI Taxonomy" id="1127699"/>
    <lineage>
        <taxon>Bacteria</taxon>
        <taxon>Pseudomonadati</taxon>
        <taxon>Bacteroidota</taxon>
        <taxon>Bacteroidia</taxon>
        <taxon>Bacteroidales</taxon>
        <taxon>Prevotellaceae</taxon>
        <taxon>Hoylesella</taxon>
    </lineage>
</organism>
<feature type="transmembrane region" description="Helical" evidence="1">
    <location>
        <begin position="16"/>
        <end position="35"/>
    </location>
</feature>
<keyword evidence="1" id="KW-0812">Transmembrane</keyword>
<keyword evidence="3" id="KW-1185">Reference proteome</keyword>
<evidence type="ECO:0000256" key="1">
    <source>
        <dbReference type="SAM" id="Phobius"/>
    </source>
</evidence>
<dbReference type="Proteomes" id="UP000010433">
    <property type="component" value="Unassembled WGS sequence"/>
</dbReference>
<dbReference type="PATRIC" id="fig|1127699.3.peg.1537"/>
<feature type="transmembrane region" description="Helical" evidence="1">
    <location>
        <begin position="41"/>
        <end position="59"/>
    </location>
</feature>
<name>L1N8P5_9BACT</name>
<keyword evidence="1" id="KW-0472">Membrane</keyword>
<sequence length="141" mass="16531">MADINKLTWYYRKESILLITGLMLIAFIVMNVWLLDRILTPLIISVIFSVLVENIDILIWKRVAMRSPESLPTFFMGVSGFRMLLGVIVMFIYYLVAEQETMLSFFLVFVIFYVTLLIHHTLFFVRINKKNTVKAINDKKS</sequence>
<dbReference type="InterPro" id="IPR036259">
    <property type="entry name" value="MFS_trans_sf"/>
</dbReference>
<dbReference type="EMBL" id="AMEP01000100">
    <property type="protein sequence ID" value="EKX99576.1"/>
    <property type="molecule type" value="Genomic_DNA"/>
</dbReference>
<dbReference type="HOGENOM" id="CLU_151936_1_0_10"/>
<proteinExistence type="predicted"/>
<evidence type="ECO:0000313" key="3">
    <source>
        <dbReference type="Proteomes" id="UP000010433"/>
    </source>
</evidence>
<feature type="transmembrane region" description="Helical" evidence="1">
    <location>
        <begin position="71"/>
        <end position="96"/>
    </location>
</feature>
<accession>L1N8P5</accession>
<gene>
    <name evidence="2" type="ORF">HMPREF9151_01665</name>
</gene>
<keyword evidence="1" id="KW-1133">Transmembrane helix</keyword>
<dbReference type="RefSeq" id="WP_009162970.1">
    <property type="nucleotide sequence ID" value="NZ_KB291003.1"/>
</dbReference>
<feature type="transmembrane region" description="Helical" evidence="1">
    <location>
        <begin position="102"/>
        <end position="125"/>
    </location>
</feature>
<dbReference type="SUPFAM" id="SSF103473">
    <property type="entry name" value="MFS general substrate transporter"/>
    <property type="match status" value="1"/>
</dbReference>
<protein>
    <submittedName>
        <fullName evidence="2">Uncharacterized protein</fullName>
    </submittedName>
</protein>
<comment type="caution">
    <text evidence="2">The sequence shown here is derived from an EMBL/GenBank/DDBJ whole genome shotgun (WGS) entry which is preliminary data.</text>
</comment>
<reference evidence="2 3" key="1">
    <citation type="submission" date="2012-05" db="EMBL/GenBank/DDBJ databases">
        <authorList>
            <person name="Weinstock G."/>
            <person name="Sodergren E."/>
            <person name="Lobos E.A."/>
            <person name="Fulton L."/>
            <person name="Fulton R."/>
            <person name="Courtney L."/>
            <person name="Fronick C."/>
            <person name="O'Laughlin M."/>
            <person name="Godfrey J."/>
            <person name="Wilson R.M."/>
            <person name="Miner T."/>
            <person name="Farmer C."/>
            <person name="Delehaunty K."/>
            <person name="Cordes M."/>
            <person name="Minx P."/>
            <person name="Tomlinson C."/>
            <person name="Chen J."/>
            <person name="Wollam A."/>
            <person name="Pepin K.H."/>
            <person name="Bhonagiri V."/>
            <person name="Zhang X."/>
            <person name="Suruliraj S."/>
            <person name="Warren W."/>
            <person name="Mitreva M."/>
            <person name="Mardis E.R."/>
            <person name="Wilson R.K."/>
        </authorList>
    </citation>
    <scope>NUCLEOTIDE SEQUENCE [LARGE SCALE GENOMIC DNA]</scope>
    <source>
        <strain evidence="2 3">F0055</strain>
    </source>
</reference>
<dbReference type="AlphaFoldDB" id="L1N8P5"/>